<evidence type="ECO:0000256" key="3">
    <source>
        <dbReference type="ARBA" id="ARBA00022827"/>
    </source>
</evidence>
<evidence type="ECO:0000256" key="1">
    <source>
        <dbReference type="ARBA" id="ARBA00001974"/>
    </source>
</evidence>
<reference evidence="6" key="1">
    <citation type="journal article" date="2014" name="Int. J. Syst. Evol. Microbiol.">
        <title>Complete genome sequence of Corynebacterium casei LMG S-19264T (=DSM 44701T), isolated from a smear-ripened cheese.</title>
        <authorList>
            <consortium name="US DOE Joint Genome Institute (JGI-PGF)"/>
            <person name="Walter F."/>
            <person name="Albersmeier A."/>
            <person name="Kalinowski J."/>
            <person name="Ruckert C."/>
        </authorList>
    </citation>
    <scope>NUCLEOTIDE SEQUENCE</scope>
    <source>
        <strain evidence="6">CCM 7905</strain>
    </source>
</reference>
<dbReference type="AlphaFoldDB" id="A0A917FP53"/>
<accession>A0A917FP53</accession>
<comment type="cofactor">
    <cofactor evidence="1">
        <name>FAD</name>
        <dbReference type="ChEBI" id="CHEBI:57692"/>
    </cofactor>
</comment>
<dbReference type="EMBL" id="BMCU01000001">
    <property type="protein sequence ID" value="GGF94140.1"/>
    <property type="molecule type" value="Genomic_DNA"/>
</dbReference>
<dbReference type="SUPFAM" id="SSF51905">
    <property type="entry name" value="FAD/NAD(P)-binding domain"/>
    <property type="match status" value="1"/>
</dbReference>
<name>A0A917FP53_9NOCA</name>
<evidence type="ECO:0000259" key="5">
    <source>
        <dbReference type="Pfam" id="PF01266"/>
    </source>
</evidence>
<dbReference type="PANTHER" id="PTHR10961:SF7">
    <property type="entry name" value="FAD DEPENDENT OXIDOREDUCTASE DOMAIN-CONTAINING PROTEIN"/>
    <property type="match status" value="1"/>
</dbReference>
<reference evidence="6" key="2">
    <citation type="submission" date="2020-09" db="EMBL/GenBank/DDBJ databases">
        <authorList>
            <person name="Sun Q."/>
            <person name="Sedlacek I."/>
        </authorList>
    </citation>
    <scope>NUCLEOTIDE SEQUENCE</scope>
    <source>
        <strain evidence="6">CCM 7905</strain>
    </source>
</reference>
<organism evidence="6 7">
    <name type="scientific">Rhodococcoides trifolii</name>
    <dbReference type="NCBI Taxonomy" id="908250"/>
    <lineage>
        <taxon>Bacteria</taxon>
        <taxon>Bacillati</taxon>
        <taxon>Actinomycetota</taxon>
        <taxon>Actinomycetes</taxon>
        <taxon>Mycobacteriales</taxon>
        <taxon>Nocardiaceae</taxon>
        <taxon>Rhodococcoides</taxon>
    </lineage>
</organism>
<dbReference type="GO" id="GO:0008115">
    <property type="term" value="F:sarcosine oxidase activity"/>
    <property type="evidence" value="ECO:0007669"/>
    <property type="project" value="TreeGrafter"/>
</dbReference>
<keyword evidence="3" id="KW-0274">FAD</keyword>
<dbReference type="InterPro" id="IPR036188">
    <property type="entry name" value="FAD/NAD-bd_sf"/>
</dbReference>
<keyword evidence="7" id="KW-1185">Reference proteome</keyword>
<dbReference type="Pfam" id="PF01266">
    <property type="entry name" value="DAO"/>
    <property type="match status" value="1"/>
</dbReference>
<feature type="domain" description="FAD dependent oxidoreductase" evidence="5">
    <location>
        <begin position="2"/>
        <end position="351"/>
    </location>
</feature>
<dbReference type="Proteomes" id="UP000654257">
    <property type="component" value="Unassembled WGS sequence"/>
</dbReference>
<evidence type="ECO:0000256" key="4">
    <source>
        <dbReference type="ARBA" id="ARBA00023002"/>
    </source>
</evidence>
<comment type="caution">
    <text evidence="6">The sequence shown here is derived from an EMBL/GenBank/DDBJ whole genome shotgun (WGS) entry which is preliminary data.</text>
</comment>
<sequence length="374" mass="39166">MRVVVIGGGVIGAASAWRLALRGIDVILLEQFGTGHTRGASHGSSRIFRHAYDNDVYTELAVHAGRLWDELDAASGAEPVLTRTGAVDHGPSAVIAARAASLARVGRPFDIVAPAAAERRWPGMRFDTSVLHNPDAGRLHADRAVASLLARAQENGADVLHDNPVHDIKLLSDGVEVVTRSGAHRADAVVSAAGAWTPELASGLPDIALPELRTTQEQPAHFAPIDESLTWPSFVHHPGGALNEADHAGGIYGLSSEHGIKVGEHATGPEVIPSSRSFVADPAGEERLRAYASRWLPGVDSGSAASVTCLYTCSPDHNFVVDRRGRVTIAAGFSGHGFKFAPAVGEYVTDLVTGVSTVPVGGLSTLFGLGGRVR</sequence>
<dbReference type="RefSeq" id="WP_188543106.1">
    <property type="nucleotide sequence ID" value="NZ_BMCU01000001.1"/>
</dbReference>
<keyword evidence="4" id="KW-0560">Oxidoreductase</keyword>
<dbReference type="Gene3D" id="3.30.9.10">
    <property type="entry name" value="D-Amino Acid Oxidase, subunit A, domain 2"/>
    <property type="match status" value="1"/>
</dbReference>
<dbReference type="GO" id="GO:0050660">
    <property type="term" value="F:flavin adenine dinucleotide binding"/>
    <property type="evidence" value="ECO:0007669"/>
    <property type="project" value="InterPro"/>
</dbReference>
<protein>
    <submittedName>
        <fullName evidence="6">N-methyltryptophan oxidase</fullName>
    </submittedName>
</protein>
<dbReference type="Gene3D" id="3.50.50.60">
    <property type="entry name" value="FAD/NAD(P)-binding domain"/>
    <property type="match status" value="1"/>
</dbReference>
<dbReference type="InterPro" id="IPR045170">
    <property type="entry name" value="MTOX"/>
</dbReference>
<evidence type="ECO:0000256" key="2">
    <source>
        <dbReference type="ARBA" id="ARBA00022630"/>
    </source>
</evidence>
<dbReference type="SUPFAM" id="SSF54373">
    <property type="entry name" value="FAD-linked reductases, C-terminal domain"/>
    <property type="match status" value="1"/>
</dbReference>
<evidence type="ECO:0000313" key="6">
    <source>
        <dbReference type="EMBL" id="GGF94140.1"/>
    </source>
</evidence>
<dbReference type="InterPro" id="IPR006076">
    <property type="entry name" value="FAD-dep_OxRdtase"/>
</dbReference>
<proteinExistence type="predicted"/>
<dbReference type="PANTHER" id="PTHR10961">
    <property type="entry name" value="PEROXISOMAL SARCOSINE OXIDASE"/>
    <property type="match status" value="1"/>
</dbReference>
<keyword evidence="2" id="KW-0285">Flavoprotein</keyword>
<gene>
    <name evidence="6" type="primary">solA</name>
    <name evidence="6" type="ORF">GCM10007304_04950</name>
</gene>
<evidence type="ECO:0000313" key="7">
    <source>
        <dbReference type="Proteomes" id="UP000654257"/>
    </source>
</evidence>